<evidence type="ECO:0000256" key="5">
    <source>
        <dbReference type="ARBA" id="ARBA00023136"/>
    </source>
</evidence>
<feature type="transmembrane region" description="Helical" evidence="6">
    <location>
        <begin position="267"/>
        <end position="288"/>
    </location>
</feature>
<evidence type="ECO:0000256" key="4">
    <source>
        <dbReference type="ARBA" id="ARBA00022989"/>
    </source>
</evidence>
<dbReference type="Proteomes" id="UP000694480">
    <property type="component" value="Unassembled WGS sequence"/>
</dbReference>
<dbReference type="InterPro" id="IPR002549">
    <property type="entry name" value="AI-2E-like"/>
</dbReference>
<feature type="transmembrane region" description="Helical" evidence="6">
    <location>
        <begin position="229"/>
        <end position="255"/>
    </location>
</feature>
<feature type="transmembrane region" description="Helical" evidence="6">
    <location>
        <begin position="36"/>
        <end position="54"/>
    </location>
</feature>
<keyword evidence="8" id="KW-1185">Reference proteome</keyword>
<gene>
    <name evidence="7" type="ORF">IC612_00405</name>
</gene>
<accession>A0A931E8R7</accession>
<sequence>MRTLFSQKTILRSMVLLALFLLLVLAFELKYFTTGFLGAIVLYAVVRRYFLYLTERKRWNKLVSTLWILFLIIVSFGVPLWLLLEILIPQINDVIDHPQEIIKKFNPVVEFIQGNEYIQRLDFQIDNEQLITIVNRVLSYIPSTLNWVGNFFANIFVALFILYFMLMSNRTMEAQVKALVPLSEGAKNYFITANLELIRSNAYGVPILAVSQALIAIVGYSIFGVEKAVFWGLLTGVASIVPVVGTMVVWIPICIYQIATGQMDQGLMLALYCFILVGGIDNVLRFTLLKKMADIHPLITVFGVLVGLKLFGAMGLVFGPLLLSLPFVLYQTYTIERGQRLEAGPYPGPIDKHSS</sequence>
<comment type="subcellular location">
    <subcellularLocation>
        <location evidence="1">Membrane</location>
        <topology evidence="1">Multi-pass membrane protein</topology>
    </subcellularLocation>
</comment>
<feature type="transmembrane region" description="Helical" evidence="6">
    <location>
        <begin position="308"/>
        <end position="330"/>
    </location>
</feature>
<dbReference type="EMBL" id="JADKYY010000001">
    <property type="protein sequence ID" value="MBF5026258.1"/>
    <property type="molecule type" value="Genomic_DNA"/>
</dbReference>
<reference evidence="7" key="1">
    <citation type="submission" date="2020-11" db="EMBL/GenBank/DDBJ databases">
        <title>Genome seq and assembly of Planobacterium sp.</title>
        <authorList>
            <person name="Chhetri G."/>
        </authorList>
    </citation>
    <scope>NUCLEOTIDE SEQUENCE</scope>
    <source>
        <strain evidence="7">GCR5</strain>
    </source>
</reference>
<feature type="transmembrane region" description="Helical" evidence="6">
    <location>
        <begin position="203"/>
        <end position="223"/>
    </location>
</feature>
<dbReference type="AlphaFoldDB" id="A0A931E8R7"/>
<evidence type="ECO:0000256" key="6">
    <source>
        <dbReference type="SAM" id="Phobius"/>
    </source>
</evidence>
<keyword evidence="3 6" id="KW-0812">Transmembrane</keyword>
<dbReference type="GO" id="GO:0016020">
    <property type="term" value="C:membrane"/>
    <property type="evidence" value="ECO:0007669"/>
    <property type="project" value="UniProtKB-SubCell"/>
</dbReference>
<keyword evidence="5 6" id="KW-0472">Membrane</keyword>
<evidence type="ECO:0000313" key="7">
    <source>
        <dbReference type="EMBL" id="MBF5026258.1"/>
    </source>
</evidence>
<comment type="caution">
    <text evidence="7">The sequence shown here is derived from an EMBL/GenBank/DDBJ whole genome shotgun (WGS) entry which is preliminary data.</text>
</comment>
<proteinExistence type="inferred from homology"/>
<evidence type="ECO:0000313" key="8">
    <source>
        <dbReference type="Proteomes" id="UP000694480"/>
    </source>
</evidence>
<evidence type="ECO:0000256" key="1">
    <source>
        <dbReference type="ARBA" id="ARBA00004141"/>
    </source>
</evidence>
<evidence type="ECO:0000256" key="3">
    <source>
        <dbReference type="ARBA" id="ARBA00022692"/>
    </source>
</evidence>
<dbReference type="PANTHER" id="PTHR21716">
    <property type="entry name" value="TRANSMEMBRANE PROTEIN"/>
    <property type="match status" value="1"/>
</dbReference>
<feature type="transmembrane region" description="Helical" evidence="6">
    <location>
        <begin position="147"/>
        <end position="166"/>
    </location>
</feature>
<dbReference type="PANTHER" id="PTHR21716:SF4">
    <property type="entry name" value="TRANSMEMBRANE PROTEIN 245"/>
    <property type="match status" value="1"/>
</dbReference>
<keyword evidence="4 6" id="KW-1133">Transmembrane helix</keyword>
<organism evidence="7 8">
    <name type="scientific">Planobacterium oryzisoli</name>
    <dbReference type="NCBI Taxonomy" id="2771435"/>
    <lineage>
        <taxon>Bacteria</taxon>
        <taxon>Pseudomonadati</taxon>
        <taxon>Bacteroidota</taxon>
        <taxon>Flavobacteriia</taxon>
        <taxon>Flavobacteriales</taxon>
        <taxon>Weeksellaceae</taxon>
        <taxon>Chryseobacterium group</taxon>
        <taxon>Chryseobacterium</taxon>
    </lineage>
</organism>
<name>A0A931E8R7_9FLAO</name>
<feature type="transmembrane region" description="Helical" evidence="6">
    <location>
        <begin position="66"/>
        <end position="84"/>
    </location>
</feature>
<comment type="similarity">
    <text evidence="2">Belongs to the autoinducer-2 exporter (AI-2E) (TC 2.A.86) family.</text>
</comment>
<dbReference type="RefSeq" id="WP_194738193.1">
    <property type="nucleotide sequence ID" value="NZ_JADKYY010000001.1"/>
</dbReference>
<evidence type="ECO:0000256" key="2">
    <source>
        <dbReference type="ARBA" id="ARBA00009773"/>
    </source>
</evidence>
<dbReference type="Pfam" id="PF01594">
    <property type="entry name" value="AI-2E_transport"/>
    <property type="match status" value="1"/>
</dbReference>
<protein>
    <submittedName>
        <fullName evidence="7">AI-2E family transporter</fullName>
    </submittedName>
</protein>